<gene>
    <name evidence="2" type="ORF">GBAR_LOCUS22811</name>
</gene>
<dbReference type="InterPro" id="IPR050213">
    <property type="entry name" value="GST_superfamily"/>
</dbReference>
<dbReference type="GO" id="GO:0006749">
    <property type="term" value="P:glutathione metabolic process"/>
    <property type="evidence" value="ECO:0007669"/>
    <property type="project" value="TreeGrafter"/>
</dbReference>
<evidence type="ECO:0000313" key="2">
    <source>
        <dbReference type="EMBL" id="CAI8041048.1"/>
    </source>
</evidence>
<dbReference type="InterPro" id="IPR036249">
    <property type="entry name" value="Thioredoxin-like_sf"/>
</dbReference>
<accession>A0AA35X0Q9</accession>
<dbReference type="Gene3D" id="1.20.1050.130">
    <property type="match status" value="1"/>
</dbReference>
<protein>
    <submittedName>
        <fullName evidence="2">Glutathione S-transferase 1</fullName>
    </submittedName>
</protein>
<dbReference type="PROSITE" id="PS50404">
    <property type="entry name" value="GST_NTER"/>
    <property type="match status" value="1"/>
</dbReference>
<dbReference type="SUPFAM" id="SSF52833">
    <property type="entry name" value="Thioredoxin-like"/>
    <property type="match status" value="1"/>
</dbReference>
<name>A0AA35X0Q9_GEOBA</name>
<dbReference type="PANTHER" id="PTHR11571:SF150">
    <property type="entry name" value="GLUTATHIONE S-TRANSFERASE"/>
    <property type="match status" value="1"/>
</dbReference>
<feature type="domain" description="GST N-terminal" evidence="1">
    <location>
        <begin position="2"/>
        <end position="86"/>
    </location>
</feature>
<dbReference type="CDD" id="cd03039">
    <property type="entry name" value="GST_N_Sigma_like"/>
    <property type="match status" value="1"/>
</dbReference>
<dbReference type="EMBL" id="CASHTH010003159">
    <property type="protein sequence ID" value="CAI8041048.1"/>
    <property type="molecule type" value="Genomic_DNA"/>
</dbReference>
<proteinExistence type="predicted"/>
<dbReference type="Proteomes" id="UP001174909">
    <property type="component" value="Unassembled WGS sequence"/>
</dbReference>
<dbReference type="AlphaFoldDB" id="A0AA35X0Q9"/>
<evidence type="ECO:0000313" key="3">
    <source>
        <dbReference type="Proteomes" id="UP001174909"/>
    </source>
</evidence>
<keyword evidence="3" id="KW-1185">Reference proteome</keyword>
<evidence type="ECO:0000259" key="1">
    <source>
        <dbReference type="PROSITE" id="PS50404"/>
    </source>
</evidence>
<reference evidence="2" key="1">
    <citation type="submission" date="2023-03" db="EMBL/GenBank/DDBJ databases">
        <authorList>
            <person name="Steffen K."/>
            <person name="Cardenas P."/>
        </authorList>
    </citation>
    <scope>NUCLEOTIDE SEQUENCE</scope>
</reference>
<comment type="caution">
    <text evidence="2">The sequence shown here is derived from an EMBL/GenBank/DDBJ whole genome shotgun (WGS) entry which is preliminary data.</text>
</comment>
<dbReference type="GO" id="GO:0004364">
    <property type="term" value="F:glutathione transferase activity"/>
    <property type="evidence" value="ECO:0007669"/>
    <property type="project" value="TreeGrafter"/>
</dbReference>
<sequence>MATYKLTYFPCKALGELVRLVFVQAGVEYENNRLGFFPFGSAEWSSMKKTLPTVGQTLPILEVDGKTLSGHVCISRYLAEKFGLAGRRVRRMQSWLVLLTQWLTAGVQYYWPTSNRRTKS</sequence>
<organism evidence="2 3">
    <name type="scientific">Geodia barretti</name>
    <name type="common">Barrett's horny sponge</name>
    <dbReference type="NCBI Taxonomy" id="519541"/>
    <lineage>
        <taxon>Eukaryota</taxon>
        <taxon>Metazoa</taxon>
        <taxon>Porifera</taxon>
        <taxon>Demospongiae</taxon>
        <taxon>Heteroscleromorpha</taxon>
        <taxon>Tetractinellida</taxon>
        <taxon>Astrophorina</taxon>
        <taxon>Geodiidae</taxon>
        <taxon>Geodia</taxon>
    </lineage>
</organism>
<dbReference type="PANTHER" id="PTHR11571">
    <property type="entry name" value="GLUTATHIONE S-TRANSFERASE"/>
    <property type="match status" value="1"/>
</dbReference>
<dbReference type="InterPro" id="IPR004045">
    <property type="entry name" value="Glutathione_S-Trfase_N"/>
</dbReference>